<dbReference type="Ensembl" id="ENSNPET00000013631.1">
    <property type="protein sequence ID" value="ENSNPEP00000013301.1"/>
    <property type="gene ID" value="ENSNPEG00000009947.1"/>
</dbReference>
<proteinExistence type="inferred from homology"/>
<dbReference type="GO" id="GO:0019915">
    <property type="term" value="P:lipid storage"/>
    <property type="evidence" value="ECO:0007669"/>
    <property type="project" value="TreeGrafter"/>
</dbReference>
<evidence type="ECO:0000313" key="4">
    <source>
        <dbReference type="Ensembl" id="ENSNPEP00000013301.1"/>
    </source>
</evidence>
<comment type="similarity">
    <text evidence="2">Belongs to the perilipin family.</text>
</comment>
<dbReference type="PANTHER" id="PTHR14024:SF51">
    <property type="entry name" value="PERILIPIN-RELATED"/>
    <property type="match status" value="1"/>
</dbReference>
<reference evidence="4" key="1">
    <citation type="submission" date="2025-08" db="UniProtKB">
        <authorList>
            <consortium name="Ensembl"/>
        </authorList>
    </citation>
    <scope>IDENTIFICATION</scope>
</reference>
<organism evidence="4 5">
    <name type="scientific">Nothoprocta perdicaria</name>
    <name type="common">Chilean tinamou</name>
    <name type="synonym">Crypturus perdicarius</name>
    <dbReference type="NCBI Taxonomy" id="30464"/>
    <lineage>
        <taxon>Eukaryota</taxon>
        <taxon>Metazoa</taxon>
        <taxon>Chordata</taxon>
        <taxon>Craniata</taxon>
        <taxon>Vertebrata</taxon>
        <taxon>Euteleostomi</taxon>
        <taxon>Archelosauria</taxon>
        <taxon>Archosauria</taxon>
        <taxon>Dinosauria</taxon>
        <taxon>Saurischia</taxon>
        <taxon>Theropoda</taxon>
        <taxon>Coelurosauria</taxon>
        <taxon>Aves</taxon>
        <taxon>Palaeognathae</taxon>
        <taxon>Tinamiformes</taxon>
        <taxon>Tinamidae</taxon>
        <taxon>Nothoprocta</taxon>
    </lineage>
</organism>
<dbReference type="PANTHER" id="PTHR14024">
    <property type="entry name" value="PERILIPIN"/>
    <property type="match status" value="1"/>
</dbReference>
<dbReference type="GO" id="GO:0005811">
    <property type="term" value="C:lipid droplet"/>
    <property type="evidence" value="ECO:0007669"/>
    <property type="project" value="UniProtKB-SubCell"/>
</dbReference>
<comment type="subcellular location">
    <subcellularLocation>
        <location evidence="1">Lipid droplet</location>
    </subcellularLocation>
</comment>
<dbReference type="Pfam" id="PF03036">
    <property type="entry name" value="Perilipin"/>
    <property type="match status" value="1"/>
</dbReference>
<protein>
    <submittedName>
        <fullName evidence="4">Uncharacterized protein</fullName>
    </submittedName>
</protein>
<accession>A0A8C6ZLX6</accession>
<evidence type="ECO:0000256" key="1">
    <source>
        <dbReference type="ARBA" id="ARBA00004502"/>
    </source>
</evidence>
<dbReference type="GO" id="GO:0005829">
    <property type="term" value="C:cytosol"/>
    <property type="evidence" value="ECO:0007669"/>
    <property type="project" value="TreeGrafter"/>
</dbReference>
<dbReference type="Proteomes" id="UP000694420">
    <property type="component" value="Unplaced"/>
</dbReference>
<reference evidence="4" key="2">
    <citation type="submission" date="2025-09" db="UniProtKB">
        <authorList>
            <consortium name="Ensembl"/>
        </authorList>
    </citation>
    <scope>IDENTIFICATION</scope>
</reference>
<keyword evidence="5" id="KW-1185">Reference proteome</keyword>
<keyword evidence="3" id="KW-0551">Lipid droplet</keyword>
<sequence length="140" mass="15125">PVSAAMDSALPAEEEAIKNLLEMKEEEQEVVNVVANLTLVSSACDMVSTAYVSTKESHPYIRSVCEAAEQGVKSMTEAITSCVLPFFLSPFFPAVAVANEYASKGVDKLGEGYAFLGWGGEELVFTRMNRNTSGSFEKQV</sequence>
<evidence type="ECO:0000256" key="2">
    <source>
        <dbReference type="ARBA" id="ARBA00006311"/>
    </source>
</evidence>
<evidence type="ECO:0000313" key="5">
    <source>
        <dbReference type="Proteomes" id="UP000694420"/>
    </source>
</evidence>
<dbReference type="InterPro" id="IPR004279">
    <property type="entry name" value="Perilipin"/>
</dbReference>
<dbReference type="AlphaFoldDB" id="A0A8C6ZLX6"/>
<name>A0A8C6ZLX6_NOTPE</name>
<evidence type="ECO:0000256" key="3">
    <source>
        <dbReference type="ARBA" id="ARBA00022677"/>
    </source>
</evidence>
<dbReference type="GO" id="GO:0010890">
    <property type="term" value="P:positive regulation of triglyceride storage"/>
    <property type="evidence" value="ECO:0007669"/>
    <property type="project" value="TreeGrafter"/>
</dbReference>